<dbReference type="EMBL" id="JBHUKQ010000016">
    <property type="protein sequence ID" value="MFD2485411.1"/>
    <property type="molecule type" value="Genomic_DNA"/>
</dbReference>
<accession>A0ABW5I906</accession>
<organism evidence="2 3">
    <name type="scientific">Amycolatopsis albidoflavus</name>
    <dbReference type="NCBI Taxonomy" id="102226"/>
    <lineage>
        <taxon>Bacteria</taxon>
        <taxon>Bacillati</taxon>
        <taxon>Actinomycetota</taxon>
        <taxon>Actinomycetes</taxon>
        <taxon>Pseudonocardiales</taxon>
        <taxon>Pseudonocardiaceae</taxon>
        <taxon>Amycolatopsis</taxon>
    </lineage>
</organism>
<keyword evidence="3" id="KW-1185">Reference proteome</keyword>
<sequence length="85" mass="9016">MTTIVTLTFDGQPLTASPGQSVGAALTDAGVRSWRTTRRGGRPRGLFCGIGVCFDCLITVDDVADQRACLVPVRDGMVVRSDSDE</sequence>
<evidence type="ECO:0000313" key="3">
    <source>
        <dbReference type="Proteomes" id="UP001597542"/>
    </source>
</evidence>
<comment type="caution">
    <text evidence="2">The sequence shown here is derived from an EMBL/GenBank/DDBJ whole genome shotgun (WGS) entry which is preliminary data.</text>
</comment>
<keyword evidence="1" id="KW-0560">Oxidoreductase</keyword>
<dbReference type="Gene3D" id="3.10.20.440">
    <property type="entry name" value="2Fe-2S iron-sulphur cluster binding domain, sarcosine oxidase, alpha subunit, N-terminal domain"/>
    <property type="match status" value="1"/>
</dbReference>
<dbReference type="SUPFAM" id="SSF54292">
    <property type="entry name" value="2Fe-2S ferredoxin-like"/>
    <property type="match status" value="1"/>
</dbReference>
<dbReference type="RefSeq" id="WP_344278644.1">
    <property type="nucleotide sequence ID" value="NZ_BAAAHV010000015.1"/>
</dbReference>
<dbReference type="Proteomes" id="UP001597542">
    <property type="component" value="Unassembled WGS sequence"/>
</dbReference>
<gene>
    <name evidence="2" type="ORF">ACFSUT_34425</name>
</gene>
<dbReference type="Pfam" id="PF13510">
    <property type="entry name" value="Fer2_4"/>
    <property type="match status" value="1"/>
</dbReference>
<evidence type="ECO:0000256" key="1">
    <source>
        <dbReference type="ARBA" id="ARBA00023002"/>
    </source>
</evidence>
<dbReference type="InterPro" id="IPR042204">
    <property type="entry name" value="2Fe-2S-bd_N"/>
</dbReference>
<protein>
    <submittedName>
        <fullName evidence="2">(2Fe-2S)-binding protein</fullName>
    </submittedName>
</protein>
<evidence type="ECO:0000313" key="2">
    <source>
        <dbReference type="EMBL" id="MFD2485411.1"/>
    </source>
</evidence>
<proteinExistence type="predicted"/>
<name>A0ABW5I906_9PSEU</name>
<reference evidence="3" key="1">
    <citation type="journal article" date="2019" name="Int. J. Syst. Evol. Microbiol.">
        <title>The Global Catalogue of Microorganisms (GCM) 10K type strain sequencing project: providing services to taxonomists for standard genome sequencing and annotation.</title>
        <authorList>
            <consortium name="The Broad Institute Genomics Platform"/>
            <consortium name="The Broad Institute Genome Sequencing Center for Infectious Disease"/>
            <person name="Wu L."/>
            <person name="Ma J."/>
        </authorList>
    </citation>
    <scope>NUCLEOTIDE SEQUENCE [LARGE SCALE GENOMIC DNA]</scope>
    <source>
        <strain evidence="3">CGMCC 4.7638</strain>
    </source>
</reference>
<dbReference type="InterPro" id="IPR036010">
    <property type="entry name" value="2Fe-2S_ferredoxin-like_sf"/>
</dbReference>